<dbReference type="AlphaFoldDB" id="A0A2D0RZT9"/>
<evidence type="ECO:0000313" key="9">
    <source>
        <dbReference type="Proteomes" id="UP000221080"/>
    </source>
</evidence>
<dbReference type="InterPro" id="IPR018114">
    <property type="entry name" value="TRYPSIN_HIS"/>
</dbReference>
<reference evidence="9" key="1">
    <citation type="journal article" date="2016" name="Nat. Commun.">
        <title>The channel catfish genome sequence provides insights into the evolution of scale formation in teleosts.</title>
        <authorList>
            <person name="Liu Z."/>
            <person name="Liu S."/>
            <person name="Yao J."/>
            <person name="Bao L."/>
            <person name="Zhang J."/>
            <person name="Li Y."/>
            <person name="Jiang C."/>
            <person name="Sun L."/>
            <person name="Wang R."/>
            <person name="Zhang Y."/>
            <person name="Zhou T."/>
            <person name="Zeng Q."/>
            <person name="Fu Q."/>
            <person name="Gao S."/>
            <person name="Li N."/>
            <person name="Koren S."/>
            <person name="Jiang Y."/>
            <person name="Zimin A."/>
            <person name="Xu P."/>
            <person name="Phillippy A.M."/>
            <person name="Geng X."/>
            <person name="Song L."/>
            <person name="Sun F."/>
            <person name="Li C."/>
            <person name="Wang X."/>
            <person name="Chen A."/>
            <person name="Jin Y."/>
            <person name="Yuan Z."/>
            <person name="Yang Y."/>
            <person name="Tan S."/>
            <person name="Peatman E."/>
            <person name="Lu J."/>
            <person name="Qin Z."/>
            <person name="Dunham R."/>
            <person name="Li Z."/>
            <person name="Sonstegard T."/>
            <person name="Feng J."/>
            <person name="Danzmann R.G."/>
            <person name="Schroeder S."/>
            <person name="Scheffler B."/>
            <person name="Duke M.V."/>
            <person name="Ballard L."/>
            <person name="Kucuktas H."/>
            <person name="Kaltenboeck L."/>
            <person name="Liu H."/>
            <person name="Armbruster J."/>
            <person name="Xie Y."/>
            <person name="Kirby M.L."/>
            <person name="Tian Y."/>
            <person name="Flanagan M.E."/>
            <person name="Mu W."/>
            <person name="Waldbieser G.C."/>
        </authorList>
    </citation>
    <scope>NUCLEOTIDE SEQUENCE [LARGE SCALE GENOMIC DNA]</scope>
    <source>
        <strain evidence="9">SDA103</strain>
    </source>
</reference>
<dbReference type="SUPFAM" id="SSF50494">
    <property type="entry name" value="Trypsin-like serine proteases"/>
    <property type="match status" value="2"/>
</dbReference>
<dbReference type="Gene3D" id="2.40.10.10">
    <property type="entry name" value="Trypsin-like serine proteases"/>
    <property type="match status" value="2"/>
</dbReference>
<feature type="chain" id="PRO_5037793081" evidence="7">
    <location>
        <begin position="25"/>
        <end position="579"/>
    </location>
</feature>
<dbReference type="KEGG" id="ipu:108272228"/>
<evidence type="ECO:0000256" key="4">
    <source>
        <dbReference type="ARBA" id="ARBA00022825"/>
    </source>
</evidence>
<name>A0A2D0RZT9_ICTPU</name>
<dbReference type="PROSITE" id="PS50240">
    <property type="entry name" value="TRYPSIN_DOM"/>
    <property type="match status" value="2"/>
</dbReference>
<dbReference type="GO" id="GO:0004252">
    <property type="term" value="F:serine-type endopeptidase activity"/>
    <property type="evidence" value="ECO:0007669"/>
    <property type="project" value="InterPro"/>
</dbReference>
<proteinExistence type="predicted"/>
<keyword evidence="3 6" id="KW-0378">Hydrolase</keyword>
<dbReference type="OrthoDB" id="10002959at2759"/>
<feature type="signal peptide" evidence="7">
    <location>
        <begin position="1"/>
        <end position="24"/>
    </location>
</feature>
<keyword evidence="10" id="KW-0812">Transmembrane</keyword>
<dbReference type="PANTHER" id="PTHR24252">
    <property type="entry name" value="ACROSIN-RELATED"/>
    <property type="match status" value="1"/>
</dbReference>
<dbReference type="PROSITE" id="PS00134">
    <property type="entry name" value="TRYPSIN_HIS"/>
    <property type="match status" value="2"/>
</dbReference>
<dbReference type="InterPro" id="IPR001314">
    <property type="entry name" value="Peptidase_S1A"/>
</dbReference>
<keyword evidence="4 6" id="KW-0720">Serine protease</keyword>
<dbReference type="Proteomes" id="UP000221080">
    <property type="component" value="Chromosome 11"/>
</dbReference>
<dbReference type="InterPro" id="IPR043504">
    <property type="entry name" value="Peptidase_S1_PA_chymotrypsin"/>
</dbReference>
<dbReference type="GeneID" id="108272228"/>
<evidence type="ECO:0000256" key="1">
    <source>
        <dbReference type="ARBA" id="ARBA00022670"/>
    </source>
</evidence>
<evidence type="ECO:0000256" key="2">
    <source>
        <dbReference type="ARBA" id="ARBA00022729"/>
    </source>
</evidence>
<keyword evidence="9" id="KW-1185">Reference proteome</keyword>
<dbReference type="PANTHER" id="PTHR24252:SF7">
    <property type="entry name" value="HYALIN"/>
    <property type="match status" value="1"/>
</dbReference>
<dbReference type="CDD" id="cd00190">
    <property type="entry name" value="Tryp_SPc"/>
    <property type="match status" value="2"/>
</dbReference>
<keyword evidence="10" id="KW-0472">Membrane</keyword>
<sequence length="579" mass="61629">MSADMLKLGCMVLALLLLVKGSLGQLNTCGRAPLNNRIVGGQSASAGAWPWQVSLHSPVTSGHFCGGSLINKDWVMTAAHCFESIGTSGLVVYLGKQTQVGVNRNQITRSVTKIIRHPMYNSITYDNDITLLLLSSSVTFTNYIRPVCLAGQGSSFPSGTQCWITGWGNIASGVWLPSPGVLQETQVPVISRTQCDKLLGPGVITNNMICAGLLQGGKDTCQGDSGGPMVTKQGAVWIQAGITSWGIGCANRNSPGVYTMVSQYQTWITSIIKTNLPGFVGFPAVGSESDRVVSADMMRSGCVALALLLFVKGSFCQLNVCGRATLNNRIVGGHSATSGAWPWQVSLHTLSSGSHFCGGSLINNLWVITAAHCFESFSDPSDLVVYLGRETQEGYNPNEISRGVTKIVNHPKYDTETKNNDITLLRLSRTVTFTNYIRPVCLAGQGSSFVSGTRCWITGWGDINSGVWLPSPGVLQEVAVPLVSRSVCTKLLQPRAITQNMICAGFLEGGKDTCQGDSGGPMVTKQGAIWIQSGITSWGVGCAQPGLPGVYTMVSQYQAWISSLIKTNLPGFVRIPSAG</sequence>
<gene>
    <name evidence="10" type="primary">LOC108272228</name>
</gene>
<dbReference type="SMART" id="SM00020">
    <property type="entry name" value="Tryp_SPc"/>
    <property type="match status" value="2"/>
</dbReference>
<evidence type="ECO:0000256" key="3">
    <source>
        <dbReference type="ARBA" id="ARBA00022801"/>
    </source>
</evidence>
<dbReference type="InterPro" id="IPR001254">
    <property type="entry name" value="Trypsin_dom"/>
</dbReference>
<protein>
    <submittedName>
        <fullName evidence="10">Transmembrane protease serine 9</fullName>
    </submittedName>
</protein>
<dbReference type="Pfam" id="PF00089">
    <property type="entry name" value="Trypsin"/>
    <property type="match status" value="2"/>
</dbReference>
<keyword evidence="1 6" id="KW-0645">Protease</keyword>
<reference evidence="10" key="2">
    <citation type="submission" date="2025-08" db="UniProtKB">
        <authorList>
            <consortium name="RefSeq"/>
        </authorList>
    </citation>
    <scope>IDENTIFICATION</scope>
    <source>
        <tissue evidence="10">Blood</tissue>
    </source>
</reference>
<evidence type="ECO:0000256" key="5">
    <source>
        <dbReference type="ARBA" id="ARBA00023157"/>
    </source>
</evidence>
<evidence type="ECO:0000259" key="8">
    <source>
        <dbReference type="PROSITE" id="PS50240"/>
    </source>
</evidence>
<keyword evidence="5" id="KW-1015">Disulfide bond</keyword>
<dbReference type="InterPro" id="IPR033116">
    <property type="entry name" value="TRYPSIN_SER"/>
</dbReference>
<accession>A0A2D0RZT9</accession>
<dbReference type="GO" id="GO:0006508">
    <property type="term" value="P:proteolysis"/>
    <property type="evidence" value="ECO:0007669"/>
    <property type="project" value="UniProtKB-KW"/>
</dbReference>
<organism evidence="9 10">
    <name type="scientific">Ictalurus punctatus</name>
    <name type="common">Channel catfish</name>
    <name type="synonym">Silurus punctatus</name>
    <dbReference type="NCBI Taxonomy" id="7998"/>
    <lineage>
        <taxon>Eukaryota</taxon>
        <taxon>Metazoa</taxon>
        <taxon>Chordata</taxon>
        <taxon>Craniata</taxon>
        <taxon>Vertebrata</taxon>
        <taxon>Euteleostomi</taxon>
        <taxon>Actinopterygii</taxon>
        <taxon>Neopterygii</taxon>
        <taxon>Teleostei</taxon>
        <taxon>Ostariophysi</taxon>
        <taxon>Siluriformes</taxon>
        <taxon>Ictaluridae</taxon>
        <taxon>Ictalurus</taxon>
    </lineage>
</organism>
<keyword evidence="2 7" id="KW-0732">Signal</keyword>
<feature type="domain" description="Peptidase S1" evidence="8">
    <location>
        <begin position="38"/>
        <end position="273"/>
    </location>
</feature>
<dbReference type="RefSeq" id="XP_017336014.2">
    <property type="nucleotide sequence ID" value="XM_017480525.2"/>
</dbReference>
<dbReference type="InterPro" id="IPR009003">
    <property type="entry name" value="Peptidase_S1_PA"/>
</dbReference>
<dbReference type="PRINTS" id="PR00722">
    <property type="entry name" value="CHYMOTRYPSIN"/>
</dbReference>
<feature type="domain" description="Peptidase S1" evidence="8">
    <location>
        <begin position="330"/>
        <end position="566"/>
    </location>
</feature>
<dbReference type="PROSITE" id="PS00135">
    <property type="entry name" value="TRYPSIN_SER"/>
    <property type="match status" value="2"/>
</dbReference>
<evidence type="ECO:0000256" key="7">
    <source>
        <dbReference type="SAM" id="SignalP"/>
    </source>
</evidence>
<dbReference type="FunFam" id="2.40.10.10:FF:000024">
    <property type="entry name" value="Serine protease 53"/>
    <property type="match status" value="2"/>
</dbReference>
<evidence type="ECO:0000256" key="6">
    <source>
        <dbReference type="RuleBase" id="RU363034"/>
    </source>
</evidence>
<evidence type="ECO:0000313" key="10">
    <source>
        <dbReference type="RefSeq" id="XP_017336014.2"/>
    </source>
</evidence>